<keyword evidence="2" id="KW-1185">Reference proteome</keyword>
<accession>A0ABX5QQH7</accession>
<evidence type="ECO:0000313" key="2">
    <source>
        <dbReference type="Proteomes" id="UP000288947"/>
    </source>
</evidence>
<proteinExistence type="predicted"/>
<protein>
    <recommendedName>
        <fullName evidence="3">Copper amine oxidase N-terminal domain-containing protein</fullName>
    </recommendedName>
</protein>
<reference evidence="1 2" key="1">
    <citation type="submission" date="2018-01" db="EMBL/GenBank/DDBJ databases">
        <title>The whole genome sequencing and assembly of Fervidobacterium changbaicum CBS-1 strain.</title>
        <authorList>
            <person name="Kim J.-Y."/>
            <person name="Park M.-K."/>
            <person name="Yi H."/>
            <person name="Bahn Y.-S."/>
            <person name="Kim J.F."/>
            <person name="Lee D.-W."/>
        </authorList>
    </citation>
    <scope>NUCLEOTIDE SEQUENCE [LARGE SCALE GENOMIC DNA]</scope>
    <source>
        <strain evidence="1 2">CBS-1</strain>
    </source>
</reference>
<dbReference type="RefSeq" id="WP_090222615.1">
    <property type="nucleotide sequence ID" value="NZ_CP026721.1"/>
</dbReference>
<evidence type="ECO:0000313" key="1">
    <source>
        <dbReference type="EMBL" id="QAV32679.1"/>
    </source>
</evidence>
<dbReference type="Proteomes" id="UP000288947">
    <property type="component" value="Chromosome"/>
</dbReference>
<name>A0ABX5QQH7_9BACT</name>
<gene>
    <name evidence="1" type="ORF">CBS1_02210</name>
</gene>
<dbReference type="EMBL" id="CP026721">
    <property type="protein sequence ID" value="QAV32679.1"/>
    <property type="molecule type" value="Genomic_DNA"/>
</dbReference>
<organism evidence="1 2">
    <name type="scientific">Fervidobacterium changbaicum</name>
    <dbReference type="NCBI Taxonomy" id="310769"/>
    <lineage>
        <taxon>Bacteria</taxon>
        <taxon>Thermotogati</taxon>
        <taxon>Thermotogota</taxon>
        <taxon>Thermotogae</taxon>
        <taxon>Thermotogales</taxon>
        <taxon>Fervidobacteriaceae</taxon>
        <taxon>Fervidobacterium</taxon>
    </lineage>
</organism>
<sequence length="220" mass="24709">MRRVLSLLVILAGALMIFAATQPKALGMLENFILEKTPFEITGTIKEVVYRPAGFGYTVVSDEATEVKIPFTGNLGTLLKPEEKVVLKGSKITAFVPVSLEAKGYKLVFRNIVPENVQLTEVKAKIKKILVSRTSVEILIVDENSKEYKLPASVVPFWKSLKEGDDVKITGFTRTFEVNESITIGGKTYLLPAKELMTRLEHRPNLFKQGYIAKFFKQRR</sequence>
<evidence type="ECO:0008006" key="3">
    <source>
        <dbReference type="Google" id="ProtNLM"/>
    </source>
</evidence>